<dbReference type="InterPro" id="IPR013094">
    <property type="entry name" value="AB_hydrolase_3"/>
</dbReference>
<protein>
    <recommendedName>
        <fullName evidence="3">Alpha/beta hydrolase fold-3 domain-containing protein</fullName>
    </recommendedName>
</protein>
<evidence type="ECO:0000256" key="1">
    <source>
        <dbReference type="ARBA" id="ARBA00010515"/>
    </source>
</evidence>
<dbReference type="AlphaFoldDB" id="A0A3M7CVJ0"/>
<proteinExistence type="inferred from homology"/>
<dbReference type="EMBL" id="QWIN01000239">
    <property type="protein sequence ID" value="RMY55686.1"/>
    <property type="molecule type" value="Genomic_DNA"/>
</dbReference>
<name>A0A3M7CVJ0_HORWE</name>
<feature type="domain" description="Alpha/beta hydrolase fold-3" evidence="3">
    <location>
        <begin position="163"/>
        <end position="402"/>
    </location>
</feature>
<dbReference type="InterPro" id="IPR029058">
    <property type="entry name" value="AB_hydrolase_fold"/>
</dbReference>
<dbReference type="PANTHER" id="PTHR48081">
    <property type="entry name" value="AB HYDROLASE SUPERFAMILY PROTEIN C4A8.06C"/>
    <property type="match status" value="1"/>
</dbReference>
<evidence type="ECO:0000256" key="2">
    <source>
        <dbReference type="ARBA" id="ARBA00022801"/>
    </source>
</evidence>
<evidence type="ECO:0000259" key="3">
    <source>
        <dbReference type="Pfam" id="PF07859"/>
    </source>
</evidence>
<dbReference type="GO" id="GO:0016787">
    <property type="term" value="F:hydrolase activity"/>
    <property type="evidence" value="ECO:0007669"/>
    <property type="project" value="UniProtKB-KW"/>
</dbReference>
<dbReference type="Gene3D" id="3.40.50.1820">
    <property type="entry name" value="alpha/beta hydrolase"/>
    <property type="match status" value="1"/>
</dbReference>
<comment type="caution">
    <text evidence="4">The sequence shown here is derived from an EMBL/GenBank/DDBJ whole genome shotgun (WGS) entry which is preliminary data.</text>
</comment>
<keyword evidence="2" id="KW-0378">Hydrolase</keyword>
<gene>
    <name evidence="4" type="ORF">D0865_04040</name>
</gene>
<dbReference type="InterPro" id="IPR050300">
    <property type="entry name" value="GDXG_lipolytic_enzyme"/>
</dbReference>
<dbReference type="SUPFAM" id="SSF53474">
    <property type="entry name" value="alpha/beta-Hydrolases"/>
    <property type="match status" value="1"/>
</dbReference>
<dbReference type="OrthoDB" id="5354320at2759"/>
<organism evidence="4 5">
    <name type="scientific">Hortaea werneckii</name>
    <name type="common">Black yeast</name>
    <name type="synonym">Cladosporium werneckii</name>
    <dbReference type="NCBI Taxonomy" id="91943"/>
    <lineage>
        <taxon>Eukaryota</taxon>
        <taxon>Fungi</taxon>
        <taxon>Dikarya</taxon>
        <taxon>Ascomycota</taxon>
        <taxon>Pezizomycotina</taxon>
        <taxon>Dothideomycetes</taxon>
        <taxon>Dothideomycetidae</taxon>
        <taxon>Mycosphaerellales</taxon>
        <taxon>Teratosphaeriaceae</taxon>
        <taxon>Hortaea</taxon>
    </lineage>
</organism>
<sequence>MEGGLGMLKFIAPQIPSLTSTAIWHTLGMTQTSSKWDLRTAMTVQVLRHLMSPNNGREPSPIGKVQATTLKDPGVKGKTWVAKATVKAPGPQEEDLRETVFKAIDDMKDGEVSYVKPELVDTEVEWTGYRPGATKDEPLPSISEEEKYKQMLAEPTRKSDTTILYFHGGAYYLCDPSTHRQLCSKLAKETGGVVCSVRYRLAPQAAFPSQLLDGLMMYLSLLYPPPGSMHEAIHAKNIVLGGDSAGGNLAFALLQLLLQLHRTSSGNPKVKFHGKEVDVPLPAGVTANSGWFDISRAMPSVLENAKYDYLPPPNHDDTLSRFPSDDIWPAKPPRGDLFCDLSLLDHPLASPLAAESWEGAPPLWMCTGWEMLHDEDAVVASRAASQGVKVQYEEYEGMPHCFGMLMPTATNGDRCLRSWGDFCRRCVEDHASIKTNGTFIHAKTGKEDEVEVTKATSILLEEARRMMKIAKDRRVKGYEKEAYKFLISNSPHYTTRLYLKPKCSICTQSVAFLHVLDFRIMHALSSQTTGSIIGTRDPQFLVAGLPQVPSGPPIARPAIHDV</sequence>
<evidence type="ECO:0000313" key="5">
    <source>
        <dbReference type="Proteomes" id="UP000270230"/>
    </source>
</evidence>
<dbReference type="PROSITE" id="PS01173">
    <property type="entry name" value="LIPASE_GDXG_HIS"/>
    <property type="match status" value="1"/>
</dbReference>
<evidence type="ECO:0000313" key="4">
    <source>
        <dbReference type="EMBL" id="RMY55686.1"/>
    </source>
</evidence>
<comment type="similarity">
    <text evidence="1">Belongs to the 'GDXG' lipolytic enzyme family.</text>
</comment>
<dbReference type="Pfam" id="PF07859">
    <property type="entry name" value="Abhydrolase_3"/>
    <property type="match status" value="1"/>
</dbReference>
<reference evidence="4 5" key="1">
    <citation type="journal article" date="2018" name="BMC Genomics">
        <title>Genomic evidence for intraspecific hybridization in a clonal and extremely halotolerant yeast.</title>
        <authorList>
            <person name="Gostincar C."/>
            <person name="Stajich J.E."/>
            <person name="Zupancic J."/>
            <person name="Zalar P."/>
            <person name="Gunde-Cimerman N."/>
        </authorList>
    </citation>
    <scope>NUCLEOTIDE SEQUENCE [LARGE SCALE GENOMIC DNA]</scope>
    <source>
        <strain evidence="4 5">EXF-151</strain>
    </source>
</reference>
<dbReference type="Proteomes" id="UP000270230">
    <property type="component" value="Unassembled WGS sequence"/>
</dbReference>
<dbReference type="InterPro" id="IPR002168">
    <property type="entry name" value="Lipase_GDXG_HIS_AS"/>
</dbReference>
<dbReference type="PANTHER" id="PTHR48081:SF25">
    <property type="entry name" value="PUTATIVE (AFU_ORTHOLOGUE AFUA_3G11560)-RELATED"/>
    <property type="match status" value="1"/>
</dbReference>
<accession>A0A3M7CVJ0</accession>